<dbReference type="Pfam" id="PF11351">
    <property type="entry name" value="GTA_holin_3TM"/>
    <property type="match status" value="1"/>
</dbReference>
<dbReference type="RefSeq" id="WP_301419318.1">
    <property type="nucleotide sequence ID" value="NZ_CP098024.1"/>
</dbReference>
<sequence length="125" mass="13614">MLGAISAISGLIGKAIDKAFPDKSEANRLKAEIDRQLIAMDFKELESATSVITAEAGGESWLQRCWRPIAMLTFVSLVVAHWLGWTAPNLSEEQTLALLEIVKIGLGGYVVGRSAEKAIKTWKQS</sequence>
<reference evidence="1 2" key="1">
    <citation type="submission" date="2022-05" db="EMBL/GenBank/DDBJ databases">
        <title>Microbulbifer sp. nov., isolated from sponge.</title>
        <authorList>
            <person name="Gao L."/>
        </authorList>
    </citation>
    <scope>NUCLEOTIDE SEQUENCE [LARGE SCALE GENOMIC DNA]</scope>
    <source>
        <strain evidence="1 2">MI-G</strain>
        <plasmid evidence="1 2">unnamed</plasmid>
    </source>
</reference>
<gene>
    <name evidence="1" type="ORF">M8T91_18615</name>
</gene>
<keyword evidence="1" id="KW-0614">Plasmid</keyword>
<protein>
    <submittedName>
        <fullName evidence="1">Holin family protein</fullName>
    </submittedName>
</protein>
<evidence type="ECO:0000313" key="2">
    <source>
        <dbReference type="Proteomes" id="UP001321520"/>
    </source>
</evidence>
<name>A0ABY9EK28_9GAMM</name>
<keyword evidence="2" id="KW-1185">Reference proteome</keyword>
<proteinExistence type="predicted"/>
<accession>A0ABY9EK28</accession>
<dbReference type="EMBL" id="CP098024">
    <property type="protein sequence ID" value="WKD51726.1"/>
    <property type="molecule type" value="Genomic_DNA"/>
</dbReference>
<evidence type="ECO:0000313" key="1">
    <source>
        <dbReference type="EMBL" id="WKD51726.1"/>
    </source>
</evidence>
<geneLocation type="plasmid" evidence="1 2">
    <name>unnamed</name>
</geneLocation>
<dbReference type="Proteomes" id="UP001321520">
    <property type="component" value="Plasmid unnamed"/>
</dbReference>
<organism evidence="1 2">
    <name type="scientific">Microbulbifer spongiae</name>
    <dbReference type="NCBI Taxonomy" id="2944933"/>
    <lineage>
        <taxon>Bacteria</taxon>
        <taxon>Pseudomonadati</taxon>
        <taxon>Pseudomonadota</taxon>
        <taxon>Gammaproteobacteria</taxon>
        <taxon>Cellvibrionales</taxon>
        <taxon>Microbulbiferaceae</taxon>
        <taxon>Microbulbifer</taxon>
    </lineage>
</organism>
<dbReference type="InterPro" id="IPR021497">
    <property type="entry name" value="GTA_holin_3TM"/>
</dbReference>